<keyword evidence="6 9" id="KW-1133">Transmembrane helix</keyword>
<dbReference type="SMART" id="SM01323">
    <property type="entry name" value="YajC"/>
    <property type="match status" value="1"/>
</dbReference>
<dbReference type="AlphaFoldDB" id="A0A6J7CGB3"/>
<dbReference type="EMBL" id="CAFBLN010000001">
    <property type="protein sequence ID" value="CAB4856671.1"/>
    <property type="molecule type" value="Genomic_DNA"/>
</dbReference>
<evidence type="ECO:0000256" key="5">
    <source>
        <dbReference type="ARBA" id="ARBA00022927"/>
    </source>
</evidence>
<keyword evidence="2" id="KW-0813">Transport</keyword>
<feature type="transmembrane region" description="Helical" evidence="9">
    <location>
        <begin position="25"/>
        <end position="41"/>
    </location>
</feature>
<evidence type="ECO:0000256" key="2">
    <source>
        <dbReference type="ARBA" id="ARBA00022448"/>
    </source>
</evidence>
<evidence type="ECO:0000256" key="6">
    <source>
        <dbReference type="ARBA" id="ARBA00022989"/>
    </source>
</evidence>
<comment type="subcellular location">
    <subcellularLocation>
        <location evidence="1">Cell membrane</location>
        <topology evidence="1">Single-pass membrane protein</topology>
    </subcellularLocation>
</comment>
<evidence type="ECO:0000256" key="3">
    <source>
        <dbReference type="ARBA" id="ARBA00022475"/>
    </source>
</evidence>
<keyword evidence="3" id="KW-1003">Cell membrane</keyword>
<keyword evidence="4 9" id="KW-0812">Transmembrane</keyword>
<dbReference type="InterPro" id="IPR003849">
    <property type="entry name" value="Preprotein_translocase_YajC"/>
</dbReference>
<gene>
    <name evidence="10" type="ORF">UFOPK3381_00006</name>
</gene>
<evidence type="ECO:0000256" key="7">
    <source>
        <dbReference type="ARBA" id="ARBA00023010"/>
    </source>
</evidence>
<evidence type="ECO:0000256" key="1">
    <source>
        <dbReference type="ARBA" id="ARBA00004162"/>
    </source>
</evidence>
<evidence type="ECO:0000256" key="4">
    <source>
        <dbReference type="ARBA" id="ARBA00022692"/>
    </source>
</evidence>
<keyword evidence="5" id="KW-0653">Protein transport</keyword>
<dbReference type="Pfam" id="PF02699">
    <property type="entry name" value="YajC"/>
    <property type="match status" value="1"/>
</dbReference>
<evidence type="ECO:0000256" key="9">
    <source>
        <dbReference type="SAM" id="Phobius"/>
    </source>
</evidence>
<sequence length="120" mass="13399">MVSMFIIGGIMLFLASDTAQKGNPLVTFLMVGVFFAFYWFYMRPRNKKRREQMTQSRNFEVGDEIQTIGGLIATVVSIIDDKINVRTSSGVELAFVKRAISGRYNPPVVDAAPEAETKGQ</sequence>
<dbReference type="GO" id="GO:0015031">
    <property type="term" value="P:protein transport"/>
    <property type="evidence" value="ECO:0007669"/>
    <property type="project" value="UniProtKB-KW"/>
</dbReference>
<accession>A0A6J7CGB3</accession>
<keyword evidence="7" id="KW-0811">Translocation</keyword>
<dbReference type="PRINTS" id="PR01853">
    <property type="entry name" value="YAJCTRNLCASE"/>
</dbReference>
<organism evidence="10">
    <name type="scientific">freshwater metagenome</name>
    <dbReference type="NCBI Taxonomy" id="449393"/>
    <lineage>
        <taxon>unclassified sequences</taxon>
        <taxon>metagenomes</taxon>
        <taxon>ecological metagenomes</taxon>
    </lineage>
</organism>
<evidence type="ECO:0000256" key="8">
    <source>
        <dbReference type="ARBA" id="ARBA00023136"/>
    </source>
</evidence>
<proteinExistence type="predicted"/>
<dbReference type="NCBIfam" id="TIGR00739">
    <property type="entry name" value="yajC"/>
    <property type="match status" value="1"/>
</dbReference>
<name>A0A6J7CGB3_9ZZZZ</name>
<dbReference type="GO" id="GO:0005886">
    <property type="term" value="C:plasma membrane"/>
    <property type="evidence" value="ECO:0007669"/>
    <property type="project" value="UniProtKB-SubCell"/>
</dbReference>
<protein>
    <submittedName>
        <fullName evidence="10">Unannotated protein</fullName>
    </submittedName>
</protein>
<keyword evidence="8 9" id="KW-0472">Membrane</keyword>
<dbReference type="PANTHER" id="PTHR33909">
    <property type="entry name" value="SEC TRANSLOCON ACCESSORY COMPLEX SUBUNIT YAJC"/>
    <property type="match status" value="1"/>
</dbReference>
<reference evidence="10" key="1">
    <citation type="submission" date="2020-05" db="EMBL/GenBank/DDBJ databases">
        <authorList>
            <person name="Chiriac C."/>
            <person name="Salcher M."/>
            <person name="Ghai R."/>
            <person name="Kavagutti S V."/>
        </authorList>
    </citation>
    <scope>NUCLEOTIDE SEQUENCE</scope>
</reference>
<dbReference type="PANTHER" id="PTHR33909:SF1">
    <property type="entry name" value="SEC TRANSLOCON ACCESSORY COMPLEX SUBUNIT YAJC"/>
    <property type="match status" value="1"/>
</dbReference>
<evidence type="ECO:0000313" key="10">
    <source>
        <dbReference type="EMBL" id="CAB4856671.1"/>
    </source>
</evidence>